<dbReference type="EMBL" id="JACDUM010000004">
    <property type="protein sequence ID" value="MBA2860962.1"/>
    <property type="molecule type" value="Genomic_DNA"/>
</dbReference>
<comment type="caution">
    <text evidence="2">The sequence shown here is derived from an EMBL/GenBank/DDBJ whole genome shotgun (WGS) entry which is preliminary data.</text>
</comment>
<protein>
    <submittedName>
        <fullName evidence="2">Uncharacterized protein</fullName>
    </submittedName>
</protein>
<reference evidence="2 3" key="1">
    <citation type="submission" date="2020-07" db="EMBL/GenBank/DDBJ databases">
        <title>Genomic Encyclopedia of Type Strains, Phase IV (KMG-V): Genome sequencing to study the core and pangenomes of soil and plant-associated prokaryotes.</title>
        <authorList>
            <person name="Whitman W."/>
        </authorList>
    </citation>
    <scope>NUCLEOTIDE SEQUENCE [LARGE SCALE GENOMIC DNA]</scope>
    <source>
        <strain evidence="2 3">C9</strain>
    </source>
</reference>
<accession>A0A7J9PCK3</accession>
<name>A0A7J9PCK3_METMI</name>
<evidence type="ECO:0000313" key="2">
    <source>
        <dbReference type="EMBL" id="MBA2860962.1"/>
    </source>
</evidence>
<feature type="compositionally biased region" description="Basic and acidic residues" evidence="1">
    <location>
        <begin position="32"/>
        <end position="41"/>
    </location>
</feature>
<sequence>MARKNPTTTKGKVNRALTGDGRKKFSKQVKKNVKEMLGSKK</sequence>
<evidence type="ECO:0000256" key="1">
    <source>
        <dbReference type="SAM" id="MobiDB-lite"/>
    </source>
</evidence>
<feature type="region of interest" description="Disordered" evidence="1">
    <location>
        <begin position="1"/>
        <end position="41"/>
    </location>
</feature>
<proteinExistence type="predicted"/>
<dbReference type="RefSeq" id="WP_258559420.1">
    <property type="nucleotide sequence ID" value="NZ_JACDUM010000004.1"/>
</dbReference>
<dbReference type="AlphaFoldDB" id="A0A7J9PCK3"/>
<dbReference type="Proteomes" id="UP000568063">
    <property type="component" value="Unassembled WGS sequence"/>
</dbReference>
<gene>
    <name evidence="2" type="ORF">HNP91_001794</name>
</gene>
<organism evidence="2 3">
    <name type="scientific">Methanococcus maripaludis</name>
    <name type="common">Methanococcus deltae</name>
    <dbReference type="NCBI Taxonomy" id="39152"/>
    <lineage>
        <taxon>Archaea</taxon>
        <taxon>Methanobacteriati</taxon>
        <taxon>Methanobacteriota</taxon>
        <taxon>Methanomada group</taxon>
        <taxon>Methanococci</taxon>
        <taxon>Methanococcales</taxon>
        <taxon>Methanococcaceae</taxon>
        <taxon>Methanococcus</taxon>
    </lineage>
</organism>
<evidence type="ECO:0000313" key="3">
    <source>
        <dbReference type="Proteomes" id="UP000568063"/>
    </source>
</evidence>
<feature type="compositionally biased region" description="Polar residues" evidence="1">
    <location>
        <begin position="1"/>
        <end position="11"/>
    </location>
</feature>